<evidence type="ECO:0000256" key="2">
    <source>
        <dbReference type="ARBA" id="ARBA00023122"/>
    </source>
</evidence>
<dbReference type="AlphaFoldDB" id="A0A2U1LNH4"/>
<evidence type="ECO:0000256" key="3">
    <source>
        <dbReference type="PROSITE-ProRule" id="PRU00703"/>
    </source>
</evidence>
<dbReference type="OrthoDB" id="1935572at2759"/>
<dbReference type="Proteomes" id="UP000245207">
    <property type="component" value="Unassembled WGS sequence"/>
</dbReference>
<proteinExistence type="predicted"/>
<reference evidence="5 6" key="1">
    <citation type="journal article" date="2018" name="Mol. Plant">
        <title>The genome of Artemisia annua provides insight into the evolution of Asteraceae family and artemisinin biosynthesis.</title>
        <authorList>
            <person name="Shen Q."/>
            <person name="Zhang L."/>
            <person name="Liao Z."/>
            <person name="Wang S."/>
            <person name="Yan T."/>
            <person name="Shi P."/>
            <person name="Liu M."/>
            <person name="Fu X."/>
            <person name="Pan Q."/>
            <person name="Wang Y."/>
            <person name="Lv Z."/>
            <person name="Lu X."/>
            <person name="Zhang F."/>
            <person name="Jiang W."/>
            <person name="Ma Y."/>
            <person name="Chen M."/>
            <person name="Hao X."/>
            <person name="Li L."/>
            <person name="Tang Y."/>
            <person name="Lv G."/>
            <person name="Zhou Y."/>
            <person name="Sun X."/>
            <person name="Brodelius P.E."/>
            <person name="Rose J.K.C."/>
            <person name="Tang K."/>
        </authorList>
    </citation>
    <scope>NUCLEOTIDE SEQUENCE [LARGE SCALE GENOMIC DNA]</scope>
    <source>
        <strain evidence="6">cv. Huhao1</strain>
        <tissue evidence="5">Leaf</tissue>
    </source>
</reference>
<evidence type="ECO:0000259" key="4">
    <source>
        <dbReference type="PROSITE" id="PS51371"/>
    </source>
</evidence>
<keyword evidence="6" id="KW-1185">Reference proteome</keyword>
<dbReference type="InterPro" id="IPR050511">
    <property type="entry name" value="AMPK_gamma/SDS23_families"/>
</dbReference>
<accession>A0A2U1LNH4</accession>
<dbReference type="InterPro" id="IPR046342">
    <property type="entry name" value="CBS_dom_sf"/>
</dbReference>
<dbReference type="PANTHER" id="PTHR13780">
    <property type="entry name" value="AMP-ACTIVATED PROTEIN KINASE, GAMMA REGULATORY SUBUNIT"/>
    <property type="match status" value="1"/>
</dbReference>
<sequence>MKNGVRRLLVPKSIGWRGMSKRFSILYNGKWLKNIDSNPNITIPNINRSSSSTPPTIIRDKYCCLSREDVIRFLIGCLGALAPLPLSSISSLGAVNPNYCSIEASSPAIEAALKIPREPSAFAVVEPTPDGQHRILGEISASKLWKCDYLAAAWALANLSAGQFVTGVEDNLSSKSLPDLAAAGIGNGTNLANGGSGGRLIDALEIMKNGVRRLLVPKSIGWRGMSKRFSILYNGKWLKNIDSNPNITIPNINRSSSSTPPTIIRDKYCCLSREDVIRFLIGCLGALAPLPLSSISSLGAVNPNYCSIEASSPAIEAALKIPREPSAFAVVEPTPDGQHRILGEISASKLWKCDYLAAAWALANLSAGQFVTGVEDNLSSKSLPDLAAAGIGNGTNLANGGSGGRFIRQRTFSSRSIGFFNHNPSSQSFGVNRSMYRGRSVPLTCKATNSLAAVMAQMLSHRATHVWVTETENDDVLVGLVGYADILAAVTRPRSNPFPEAQST</sequence>
<protein>
    <submittedName>
        <fullName evidence="5">Cystathionine beta-synthase, core</fullName>
    </submittedName>
</protein>
<keyword evidence="2 3" id="KW-0129">CBS domain</keyword>
<dbReference type="STRING" id="35608.A0A2U1LNH4"/>
<dbReference type="EMBL" id="PKPP01008496">
    <property type="protein sequence ID" value="PWA50542.1"/>
    <property type="molecule type" value="Genomic_DNA"/>
</dbReference>
<dbReference type="GO" id="GO:0005634">
    <property type="term" value="C:nucleus"/>
    <property type="evidence" value="ECO:0007669"/>
    <property type="project" value="TreeGrafter"/>
</dbReference>
<feature type="domain" description="CBS" evidence="4">
    <location>
        <begin position="435"/>
        <end position="498"/>
    </location>
</feature>
<dbReference type="GO" id="GO:0005737">
    <property type="term" value="C:cytoplasm"/>
    <property type="evidence" value="ECO:0007669"/>
    <property type="project" value="TreeGrafter"/>
</dbReference>
<name>A0A2U1LNH4_ARTAN</name>
<dbReference type="SUPFAM" id="SSF54631">
    <property type="entry name" value="CBS-domain pair"/>
    <property type="match status" value="1"/>
</dbReference>
<evidence type="ECO:0000313" key="5">
    <source>
        <dbReference type="EMBL" id="PWA50542.1"/>
    </source>
</evidence>
<dbReference type="Pfam" id="PF00571">
    <property type="entry name" value="CBS"/>
    <property type="match status" value="1"/>
</dbReference>
<dbReference type="InterPro" id="IPR000644">
    <property type="entry name" value="CBS_dom"/>
</dbReference>
<evidence type="ECO:0000313" key="6">
    <source>
        <dbReference type="Proteomes" id="UP000245207"/>
    </source>
</evidence>
<keyword evidence="1" id="KW-0677">Repeat</keyword>
<evidence type="ECO:0000256" key="1">
    <source>
        <dbReference type="ARBA" id="ARBA00022737"/>
    </source>
</evidence>
<gene>
    <name evidence="5" type="ORF">CTI12_AA472490</name>
</gene>
<organism evidence="5 6">
    <name type="scientific">Artemisia annua</name>
    <name type="common">Sweet wormwood</name>
    <dbReference type="NCBI Taxonomy" id="35608"/>
    <lineage>
        <taxon>Eukaryota</taxon>
        <taxon>Viridiplantae</taxon>
        <taxon>Streptophyta</taxon>
        <taxon>Embryophyta</taxon>
        <taxon>Tracheophyta</taxon>
        <taxon>Spermatophyta</taxon>
        <taxon>Magnoliopsida</taxon>
        <taxon>eudicotyledons</taxon>
        <taxon>Gunneridae</taxon>
        <taxon>Pentapetalae</taxon>
        <taxon>asterids</taxon>
        <taxon>campanulids</taxon>
        <taxon>Asterales</taxon>
        <taxon>Asteraceae</taxon>
        <taxon>Asteroideae</taxon>
        <taxon>Anthemideae</taxon>
        <taxon>Artemisiinae</taxon>
        <taxon>Artemisia</taxon>
    </lineage>
</organism>
<comment type="caution">
    <text evidence="5">The sequence shown here is derived from an EMBL/GenBank/DDBJ whole genome shotgun (WGS) entry which is preliminary data.</text>
</comment>
<dbReference type="PANTHER" id="PTHR13780:SF46">
    <property type="entry name" value="CBS DOMAIN-CONTAINING PROTEIN CBSX6"/>
    <property type="match status" value="1"/>
</dbReference>
<dbReference type="Gene3D" id="3.10.580.10">
    <property type="entry name" value="CBS-domain"/>
    <property type="match status" value="1"/>
</dbReference>
<dbReference type="PROSITE" id="PS51371">
    <property type="entry name" value="CBS"/>
    <property type="match status" value="1"/>
</dbReference>